<sequence length="224" mass="25372">MKNVVVVAPHPDDETLGCGGTLIRHIANGDLLHWVIVTEAVNLPGWTIERNVKRDREIQLVADKYGFRGIHTLGLPAARLTPEMLPSIIEKIGSLFRELCPEVVYAPYPGDAHSDHKIVFDAVAACSKWFRYPSVKRFMLYETLSETEFGFNPDLNGFRPNVFVDIAEQLDRKCEIALLFENEFHEFPFPRSVEAIHALAKFRGTSSGFEAAESFMLLREVWVP</sequence>
<proteinExistence type="predicted"/>
<dbReference type="AlphaFoldDB" id="A0A3D9RWY8"/>
<dbReference type="Proteomes" id="UP000256304">
    <property type="component" value="Unassembled WGS sequence"/>
</dbReference>
<keyword evidence="2" id="KW-1185">Reference proteome</keyword>
<dbReference type="PANTHER" id="PTHR12993:SF30">
    <property type="entry name" value="N-ACETYL-ALPHA-D-GLUCOSAMINYL L-MALATE DEACETYLASE 1"/>
    <property type="match status" value="1"/>
</dbReference>
<dbReference type="RefSeq" id="WP_116189554.1">
    <property type="nucleotide sequence ID" value="NZ_QTTN01000014.1"/>
</dbReference>
<dbReference type="EMBL" id="QTTN01000014">
    <property type="protein sequence ID" value="REE84509.1"/>
    <property type="molecule type" value="Genomic_DNA"/>
</dbReference>
<dbReference type="SUPFAM" id="SSF102588">
    <property type="entry name" value="LmbE-like"/>
    <property type="match status" value="1"/>
</dbReference>
<evidence type="ECO:0000313" key="1">
    <source>
        <dbReference type="EMBL" id="REE84509.1"/>
    </source>
</evidence>
<dbReference type="Gene3D" id="3.40.50.10320">
    <property type="entry name" value="LmbE-like"/>
    <property type="match status" value="1"/>
</dbReference>
<dbReference type="PANTHER" id="PTHR12993">
    <property type="entry name" value="N-ACETYLGLUCOSAMINYL-PHOSPHATIDYLINOSITOL DE-N-ACETYLASE-RELATED"/>
    <property type="match status" value="1"/>
</dbReference>
<comment type="caution">
    <text evidence="1">The sequence shown here is derived from an EMBL/GenBank/DDBJ whole genome shotgun (WGS) entry which is preliminary data.</text>
</comment>
<gene>
    <name evidence="1" type="ORF">A8990_11443</name>
</gene>
<protein>
    <submittedName>
        <fullName evidence="1">LmbE family N-acetylglucosaminyl deacetylase</fullName>
    </submittedName>
</protein>
<accession>A0A3D9RWY8</accession>
<dbReference type="GO" id="GO:0016811">
    <property type="term" value="F:hydrolase activity, acting on carbon-nitrogen (but not peptide) bonds, in linear amides"/>
    <property type="evidence" value="ECO:0007669"/>
    <property type="project" value="TreeGrafter"/>
</dbReference>
<dbReference type="OrthoDB" id="9790023at2"/>
<reference evidence="1 2" key="1">
    <citation type="submission" date="2018-08" db="EMBL/GenBank/DDBJ databases">
        <title>Genomic Encyclopedia of Type Strains, Phase III (KMG-III): the genomes of soil and plant-associated and newly described type strains.</title>
        <authorList>
            <person name="Whitman W."/>
        </authorList>
    </citation>
    <scope>NUCLEOTIDE SEQUENCE [LARGE SCALE GENOMIC DNA]</scope>
    <source>
        <strain evidence="1 2">CGMCC 1.10966</strain>
    </source>
</reference>
<dbReference type="InterPro" id="IPR003737">
    <property type="entry name" value="GlcNAc_PI_deacetylase-related"/>
</dbReference>
<dbReference type="Pfam" id="PF02585">
    <property type="entry name" value="PIG-L"/>
    <property type="match status" value="1"/>
</dbReference>
<name>A0A3D9RWY8_9BACL</name>
<organism evidence="1 2">
    <name type="scientific">Paenibacillus taihuensis</name>
    <dbReference type="NCBI Taxonomy" id="1156355"/>
    <lineage>
        <taxon>Bacteria</taxon>
        <taxon>Bacillati</taxon>
        <taxon>Bacillota</taxon>
        <taxon>Bacilli</taxon>
        <taxon>Bacillales</taxon>
        <taxon>Paenibacillaceae</taxon>
        <taxon>Paenibacillus</taxon>
    </lineage>
</organism>
<evidence type="ECO:0000313" key="2">
    <source>
        <dbReference type="Proteomes" id="UP000256304"/>
    </source>
</evidence>
<dbReference type="InterPro" id="IPR024078">
    <property type="entry name" value="LmbE-like_dom_sf"/>
</dbReference>